<name>A0A2A6LUK1_RHIFR</name>
<dbReference type="AlphaFoldDB" id="A0A2A6LUK1"/>
<reference evidence="1 2" key="1">
    <citation type="submission" date="2017-09" db="EMBL/GenBank/DDBJ databases">
        <title>Comparative genomics of rhizobia isolated from Phaseolus vulgaris in China.</title>
        <authorList>
            <person name="Tong W."/>
        </authorList>
    </citation>
    <scope>NUCLEOTIDE SEQUENCE [LARGE SCALE GENOMIC DNA]</scope>
    <source>
        <strain evidence="1 2">PCH1</strain>
    </source>
</reference>
<dbReference type="InterPro" id="IPR021747">
    <property type="entry name" value="DUF3313"/>
</dbReference>
<evidence type="ECO:0000313" key="2">
    <source>
        <dbReference type="Proteomes" id="UP000220353"/>
    </source>
</evidence>
<proteinExistence type="predicted"/>
<dbReference type="Proteomes" id="UP000220353">
    <property type="component" value="Unassembled WGS sequence"/>
</dbReference>
<accession>A0A2A6LUK1</accession>
<dbReference type="RefSeq" id="WP_037429892.1">
    <property type="nucleotide sequence ID" value="NZ_NWTC01000018.1"/>
</dbReference>
<organism evidence="1 2">
    <name type="scientific">Rhizobium fredii</name>
    <name type="common">Sinorhizobium fredii</name>
    <dbReference type="NCBI Taxonomy" id="380"/>
    <lineage>
        <taxon>Bacteria</taxon>
        <taxon>Pseudomonadati</taxon>
        <taxon>Pseudomonadota</taxon>
        <taxon>Alphaproteobacteria</taxon>
        <taxon>Hyphomicrobiales</taxon>
        <taxon>Rhizobiaceae</taxon>
        <taxon>Sinorhizobium/Ensifer group</taxon>
        <taxon>Sinorhizobium</taxon>
    </lineage>
</organism>
<comment type="caution">
    <text evidence="1">The sequence shown here is derived from an EMBL/GenBank/DDBJ whole genome shotgun (WGS) entry which is preliminary data.</text>
</comment>
<dbReference type="EMBL" id="NWTC01000018">
    <property type="protein sequence ID" value="PDT45809.1"/>
    <property type="molecule type" value="Genomic_DNA"/>
</dbReference>
<gene>
    <name evidence="1" type="ORF">CO661_21850</name>
</gene>
<evidence type="ECO:0000313" key="1">
    <source>
        <dbReference type="EMBL" id="PDT45809.1"/>
    </source>
</evidence>
<sequence length="281" mass="28624">MLFSFQLPEIRPQAVLCVFLLLTVSSCANVPLHQGATLGSYAGMTASGGTLTKAKLRVDPAPVLAAQTVRIVPTSAQIGSGTAFDPKDLALVTNTIDRALCTGLSDRFKVVAPNQPADLVVRATVTDIVATNRAAAATSTVASLGVAAVLPVPVPRLPIGLGGLSVEAEAVGQDGSQKGAMLWSRGANMLTTKARVSTIGDAYSLSSAFGTDFSRMLVTGRDPFKGILAMPSIQRMKASLGGDPKYEACKAFGSAPGIKGAVAGQLGLPPGWSDSGAAASQ</sequence>
<protein>
    <submittedName>
        <fullName evidence="1">DUF3313 domain-containing protein</fullName>
    </submittedName>
</protein>
<dbReference type="Pfam" id="PF11769">
    <property type="entry name" value="DUF3313"/>
    <property type="match status" value="1"/>
</dbReference>